<dbReference type="EMBL" id="FNZK01000028">
    <property type="protein sequence ID" value="SEJ95307.1"/>
    <property type="molecule type" value="Genomic_DNA"/>
</dbReference>
<dbReference type="SUPFAM" id="SSF56112">
    <property type="entry name" value="Protein kinase-like (PK-like)"/>
    <property type="match status" value="1"/>
</dbReference>
<dbReference type="AlphaFoldDB" id="A0A1H7D364"/>
<keyword evidence="2" id="KW-0472">Membrane</keyword>
<keyword evidence="2" id="KW-0812">Transmembrane</keyword>
<organism evidence="4 5">
    <name type="scientific">Propionispira arboris</name>
    <dbReference type="NCBI Taxonomy" id="84035"/>
    <lineage>
        <taxon>Bacteria</taxon>
        <taxon>Bacillati</taxon>
        <taxon>Bacillota</taxon>
        <taxon>Negativicutes</taxon>
        <taxon>Selenomonadales</taxon>
        <taxon>Selenomonadaceae</taxon>
        <taxon>Propionispira</taxon>
    </lineage>
</organism>
<protein>
    <submittedName>
        <fullName evidence="4">Ubiquinone biosynthesis protein</fullName>
    </submittedName>
</protein>
<comment type="similarity">
    <text evidence="1">Belongs to the protein kinase superfamily. ADCK protein kinase family.</text>
</comment>
<dbReference type="Pfam" id="PF03109">
    <property type="entry name" value="ABC1"/>
    <property type="match status" value="1"/>
</dbReference>
<evidence type="ECO:0000313" key="4">
    <source>
        <dbReference type="EMBL" id="SEJ95307.1"/>
    </source>
</evidence>
<feature type="domain" description="ABC1 atypical kinase-like" evidence="3">
    <location>
        <begin position="78"/>
        <end position="321"/>
    </location>
</feature>
<dbReference type="RefSeq" id="WP_091835644.1">
    <property type="nucleotide sequence ID" value="NZ_FNZK01000028.1"/>
</dbReference>
<dbReference type="PANTHER" id="PTHR10566:SF113">
    <property type="entry name" value="PROTEIN ACTIVITY OF BC1 COMPLEX KINASE 7, CHLOROPLASTIC"/>
    <property type="match status" value="1"/>
</dbReference>
<keyword evidence="4" id="KW-0830">Ubiquinone</keyword>
<feature type="transmembrane region" description="Helical" evidence="2">
    <location>
        <begin position="510"/>
        <end position="530"/>
    </location>
</feature>
<evidence type="ECO:0000259" key="3">
    <source>
        <dbReference type="Pfam" id="PF03109"/>
    </source>
</evidence>
<sequence length="536" mass="60934">MLGNLIKNANYTKEDHLATNRLKELVVVLRNREIMHGLTPEKLRMILEDLGPTFVKLGQVMSMRPDFLPQEYCDELVKLQTEVKPLPFATIQIVIEEEYKTKWTKVFQSIDEQVLGSASIAQVHRAVLKTGEKVVIKVQRPGIYDVMSKDIVLLRRAATILKVISESSGLIDFNRILDEMWAIAKQEMDFLMESNHNDEFRQCNSDIDYVTCPIVNRQLTTSRILVMEYIDGIQIDKINEIKALGYDINDIGKKLGENYVKQIIDDGYFHADPHPGNIWIRSGKIVWLDLGMMGRLSTRDRAALKKAVFAVVNNDTYEMKAAVLALGVPKERINHTRLYEDIDAMMNEYVGLDFTSLHLGPLARKILAILSRHKIAIVPGISMFARGVVTIEGVMRICCPDVHFVEIFATHMQADFRKNFDLREEIEKAKRDGYNLLRKSMRLPEQVSDILKMTMSGQTKVNFDLTGSEEPLRQVDKMINKLIVGIISSALLLGSSIICTTQMTPKIMEIPLLGVFGYIAALILCTRLVFSIMKKK</sequence>
<evidence type="ECO:0000256" key="1">
    <source>
        <dbReference type="ARBA" id="ARBA00009670"/>
    </source>
</evidence>
<dbReference type="CDD" id="cd05121">
    <property type="entry name" value="ABC1_ADCK3-like"/>
    <property type="match status" value="1"/>
</dbReference>
<proteinExistence type="inferred from homology"/>
<feature type="transmembrane region" description="Helical" evidence="2">
    <location>
        <begin position="482"/>
        <end position="504"/>
    </location>
</feature>
<dbReference type="InterPro" id="IPR004147">
    <property type="entry name" value="ABC1_dom"/>
</dbReference>
<keyword evidence="2" id="KW-1133">Transmembrane helix</keyword>
<accession>A0A1H7D364</accession>
<evidence type="ECO:0000313" key="5">
    <source>
        <dbReference type="Proteomes" id="UP000199662"/>
    </source>
</evidence>
<gene>
    <name evidence="4" type="ORF">SAMN05660742_1286</name>
</gene>
<evidence type="ECO:0000256" key="2">
    <source>
        <dbReference type="SAM" id="Phobius"/>
    </source>
</evidence>
<keyword evidence="5" id="KW-1185">Reference proteome</keyword>
<name>A0A1H7D364_9FIRM</name>
<dbReference type="InterPro" id="IPR050154">
    <property type="entry name" value="UbiB_kinase"/>
</dbReference>
<dbReference type="InterPro" id="IPR011009">
    <property type="entry name" value="Kinase-like_dom_sf"/>
</dbReference>
<dbReference type="Proteomes" id="UP000199662">
    <property type="component" value="Unassembled WGS sequence"/>
</dbReference>
<dbReference type="PANTHER" id="PTHR10566">
    <property type="entry name" value="CHAPERONE-ACTIVITY OF BC1 COMPLEX CABC1 -RELATED"/>
    <property type="match status" value="1"/>
</dbReference>
<dbReference type="STRING" id="84035.SAMN05660742_1286"/>
<reference evidence="5" key="1">
    <citation type="submission" date="2016-10" db="EMBL/GenBank/DDBJ databases">
        <authorList>
            <person name="Varghese N."/>
            <person name="Submissions S."/>
        </authorList>
    </citation>
    <scope>NUCLEOTIDE SEQUENCE [LARGE SCALE GENOMIC DNA]</scope>
    <source>
        <strain evidence="5">DSM 2179</strain>
    </source>
</reference>